<evidence type="ECO:0000256" key="3">
    <source>
        <dbReference type="ARBA" id="ARBA00023004"/>
    </source>
</evidence>
<evidence type="ECO:0000256" key="4">
    <source>
        <dbReference type="ARBA" id="ARBA00023014"/>
    </source>
</evidence>
<dbReference type="EMBL" id="SODP01000002">
    <property type="protein sequence ID" value="TDW69370.1"/>
    <property type="molecule type" value="Genomic_DNA"/>
</dbReference>
<dbReference type="Gene3D" id="3.40.50.740">
    <property type="match status" value="1"/>
</dbReference>
<name>A0A4R8C0Y5_9ACTN</name>
<dbReference type="Proteomes" id="UP000295146">
    <property type="component" value="Unassembled WGS sequence"/>
</dbReference>
<proteinExistence type="predicted"/>
<dbReference type="SMART" id="SM00926">
    <property type="entry name" value="Molybdop_Fe4S4"/>
    <property type="match status" value="1"/>
</dbReference>
<dbReference type="InterPro" id="IPR006963">
    <property type="entry name" value="Mopterin_OxRdtase_4Fe-4S_dom"/>
</dbReference>
<keyword evidence="1" id="KW-0004">4Fe-4S</keyword>
<dbReference type="InterPro" id="IPR006657">
    <property type="entry name" value="MoPterin_dinucl-bd_dom"/>
</dbReference>
<dbReference type="Pfam" id="PF00384">
    <property type="entry name" value="Molybdopterin"/>
    <property type="match status" value="1"/>
</dbReference>
<dbReference type="PANTHER" id="PTHR43105">
    <property type="entry name" value="RESPIRATORY NITRATE REDUCTASE"/>
    <property type="match status" value="1"/>
</dbReference>
<evidence type="ECO:0000259" key="5">
    <source>
        <dbReference type="PROSITE" id="PS51669"/>
    </source>
</evidence>
<feature type="domain" description="4Fe-4S Mo/W bis-MGD-type" evidence="5">
    <location>
        <begin position="37"/>
        <end position="93"/>
    </location>
</feature>
<reference evidence="6 7" key="1">
    <citation type="submission" date="2019-03" db="EMBL/GenBank/DDBJ databases">
        <title>Genomic Encyclopedia of Type Strains, Phase III (KMG-III): the genomes of soil and plant-associated and newly described type strains.</title>
        <authorList>
            <person name="Whitman W."/>
        </authorList>
    </citation>
    <scope>NUCLEOTIDE SEQUENCE [LARGE SCALE GENOMIC DNA]</scope>
    <source>
        <strain evidence="6 7">VKM Ac-2573</strain>
    </source>
</reference>
<dbReference type="SUPFAM" id="SSF53706">
    <property type="entry name" value="Formate dehydrogenase/DMSO reductase, domains 1-3"/>
    <property type="match status" value="1"/>
</dbReference>
<evidence type="ECO:0000256" key="2">
    <source>
        <dbReference type="ARBA" id="ARBA00022723"/>
    </source>
</evidence>
<gene>
    <name evidence="6" type="ORF">EV653_3394</name>
</gene>
<dbReference type="Pfam" id="PF04879">
    <property type="entry name" value="Molybdop_Fe4S4"/>
    <property type="match status" value="1"/>
</dbReference>
<dbReference type="Pfam" id="PF01568">
    <property type="entry name" value="Molydop_binding"/>
    <property type="match status" value="1"/>
</dbReference>
<evidence type="ECO:0000256" key="1">
    <source>
        <dbReference type="ARBA" id="ARBA00022485"/>
    </source>
</evidence>
<dbReference type="GO" id="GO:0046872">
    <property type="term" value="F:metal ion binding"/>
    <property type="evidence" value="ECO:0007669"/>
    <property type="project" value="UniProtKB-KW"/>
</dbReference>
<dbReference type="InterPro" id="IPR006656">
    <property type="entry name" value="Mopterin_OxRdtase"/>
</dbReference>
<keyword evidence="7" id="KW-1185">Reference proteome</keyword>
<dbReference type="GO" id="GO:0051539">
    <property type="term" value="F:4 iron, 4 sulfur cluster binding"/>
    <property type="evidence" value="ECO:0007669"/>
    <property type="project" value="UniProtKB-KW"/>
</dbReference>
<evidence type="ECO:0000313" key="6">
    <source>
        <dbReference type="EMBL" id="TDW69370.1"/>
    </source>
</evidence>
<keyword evidence="2" id="KW-0479">Metal-binding</keyword>
<dbReference type="RefSeq" id="WP_134104462.1">
    <property type="nucleotide sequence ID" value="NZ_SODP01000002.1"/>
</dbReference>
<dbReference type="GO" id="GO:0043546">
    <property type="term" value="F:molybdopterin cofactor binding"/>
    <property type="evidence" value="ECO:0007669"/>
    <property type="project" value="InterPro"/>
</dbReference>
<dbReference type="Gene3D" id="2.40.40.20">
    <property type="match status" value="1"/>
</dbReference>
<dbReference type="InterPro" id="IPR050123">
    <property type="entry name" value="Prok_molybdopt-oxidoreductase"/>
</dbReference>
<evidence type="ECO:0000313" key="7">
    <source>
        <dbReference type="Proteomes" id="UP000295146"/>
    </source>
</evidence>
<comment type="caution">
    <text evidence="6">The sequence shown here is derived from an EMBL/GenBank/DDBJ whole genome shotgun (WGS) entry which is preliminary data.</text>
</comment>
<dbReference type="Gene3D" id="2.20.25.90">
    <property type="entry name" value="ADC-like domains"/>
    <property type="match status" value="1"/>
</dbReference>
<organism evidence="6 7">
    <name type="scientific">Kribbella pratensis</name>
    <dbReference type="NCBI Taxonomy" id="2512112"/>
    <lineage>
        <taxon>Bacteria</taxon>
        <taxon>Bacillati</taxon>
        <taxon>Actinomycetota</taxon>
        <taxon>Actinomycetes</taxon>
        <taxon>Propionibacteriales</taxon>
        <taxon>Kribbellaceae</taxon>
        <taxon>Kribbella</taxon>
    </lineage>
</organism>
<keyword evidence="4" id="KW-0411">Iron-sulfur</keyword>
<protein>
    <submittedName>
        <fullName evidence="6">Anaerobic selenocysteine-containing dehydrogenase</fullName>
    </submittedName>
</protein>
<dbReference type="InterPro" id="IPR009010">
    <property type="entry name" value="Asp_de-COase-like_dom_sf"/>
</dbReference>
<dbReference type="SUPFAM" id="SSF50692">
    <property type="entry name" value="ADC-like"/>
    <property type="match status" value="1"/>
</dbReference>
<dbReference type="Gene3D" id="3.40.228.10">
    <property type="entry name" value="Dimethylsulfoxide Reductase, domain 2"/>
    <property type="match status" value="1"/>
</dbReference>
<dbReference type="PROSITE" id="PS51669">
    <property type="entry name" value="4FE4S_MOW_BIS_MGD"/>
    <property type="match status" value="1"/>
</dbReference>
<dbReference type="GO" id="GO:0016491">
    <property type="term" value="F:oxidoreductase activity"/>
    <property type="evidence" value="ECO:0007669"/>
    <property type="project" value="InterPro"/>
</dbReference>
<dbReference type="CDD" id="cd00508">
    <property type="entry name" value="MopB_CT_Fdh-Nap-like"/>
    <property type="match status" value="1"/>
</dbReference>
<keyword evidence="3" id="KW-0408">Iron</keyword>
<accession>A0A4R8C0Y5</accession>
<dbReference type="PANTHER" id="PTHR43105:SF10">
    <property type="entry name" value="NADH-QUINONE OXIDOREDUCTASE SUBUNIT G"/>
    <property type="match status" value="1"/>
</dbReference>
<sequence length="768" mass="84702">MADRVQDVWGPRTPHGRDTEWPVRVDQELAVAEDEVDRWVQSACVLCSNGCACDIAVKDGRMVGVRGRAGDRINHGRLGPKGLYASWQWSDQDRLTRPLVRQNGTLVEASWDAAMDRIVAESKRRQPLQHGFYTSGQLFLEEYYTLAVIGKAGLGTPHMDGNTRLCTATAAASLKETFGSDGQPGSYNDIEACDALFLFGHNMAATQTVLWSRVLDRIEGADTPAVVAVDPRMTAVAETAVRTGGVHLRPLPGTNQALMNGLIHELIAHDWIDRAWVDEHTLGYDDLAQTVEPYTPVKVAEICEVPAPDLRRAAEIFGTSERVLSTVLQGFYQSHQATAASCQVNNLHLLRGMIGKPGCGVLQMNGQPTAENTRECGADGDLPGFRNWANPDHIDELAQLWNVDRQVIPHWAPPTHAMQLWRYVEQGSIDFLWISATNPAVSLPALGRIREILGKQELFLVVQDGFFTETAAYADVVLPAALWGEKQGTFTNASRTVHLSEQAVAPPGEARSDLEIFLDYAERMDFRDRDGHRLIGWKTPEGAFDAWKECSRGRPCDYSGLTYDALRGESGIPWPCTADQPEGTDRLYADAVFPTDPAVCEDFGHDLTTGGSTTPEKYKAQQPGGKAFLKAADFRPPPETTSAEFPLIGTTGRSPYHFHTRTKTGRSPRLRRAEPRMWVELSEQDAAELQVAAGETVVVESARGRVEAECRVGTLRPGVLFLPFHFGYWDNADGPPTAANEVTITEWDPVSKQPLFKVAAVRVRKVKR</sequence>
<dbReference type="OrthoDB" id="7376058at2"/>
<dbReference type="AlphaFoldDB" id="A0A4R8C0Y5"/>